<dbReference type="PROSITE" id="PS51736">
    <property type="entry name" value="RECOMBINASES_3"/>
    <property type="match status" value="1"/>
</dbReference>
<dbReference type="InterPro" id="IPR006119">
    <property type="entry name" value="Resolv_N"/>
</dbReference>
<keyword evidence="1" id="KW-0175">Coiled coil</keyword>
<dbReference type="SUPFAM" id="SSF53041">
    <property type="entry name" value="Resolvase-like"/>
    <property type="match status" value="1"/>
</dbReference>
<dbReference type="EMBL" id="AYZB01000003">
    <property type="protein sequence ID" value="KRM24210.1"/>
    <property type="molecule type" value="Genomic_DNA"/>
</dbReference>
<dbReference type="InterPro" id="IPR050639">
    <property type="entry name" value="SSR_resolvase"/>
</dbReference>
<proteinExistence type="predicted"/>
<dbReference type="Gene3D" id="3.40.50.1390">
    <property type="entry name" value="Resolvase, N-terminal catalytic domain"/>
    <property type="match status" value="1"/>
</dbReference>
<comment type="caution">
    <text evidence="4">The sequence shown here is derived from an EMBL/GenBank/DDBJ whole genome shotgun (WGS) entry which is preliminary data.</text>
</comment>
<dbReference type="PANTHER" id="PTHR30461">
    <property type="entry name" value="DNA-INVERTASE FROM LAMBDOID PROPHAGE"/>
    <property type="match status" value="1"/>
</dbReference>
<feature type="domain" description="Recombinase" evidence="3">
    <location>
        <begin position="96"/>
        <end position="221"/>
    </location>
</feature>
<evidence type="ECO:0000313" key="4">
    <source>
        <dbReference type="EMBL" id="KRM24210.1"/>
    </source>
</evidence>
<organism evidence="4 5">
    <name type="scientific">Latilactobacillus graminis DSM 20719</name>
    <dbReference type="NCBI Taxonomy" id="1423752"/>
    <lineage>
        <taxon>Bacteria</taxon>
        <taxon>Bacillati</taxon>
        <taxon>Bacillota</taxon>
        <taxon>Bacilli</taxon>
        <taxon>Lactobacillales</taxon>
        <taxon>Lactobacillaceae</taxon>
        <taxon>Latilactobacillus</taxon>
    </lineage>
</organism>
<dbReference type="CDD" id="cd03768">
    <property type="entry name" value="SR_ResInv"/>
    <property type="match status" value="1"/>
</dbReference>
<accession>A0AA89KYB7</accession>
<dbReference type="InterPro" id="IPR025827">
    <property type="entry name" value="Zn_ribbon_recom_dom"/>
</dbReference>
<dbReference type="PANTHER" id="PTHR30461:SF23">
    <property type="entry name" value="DNA RECOMBINASE-RELATED"/>
    <property type="match status" value="1"/>
</dbReference>
<name>A0AA89KYB7_9LACO</name>
<dbReference type="InterPro" id="IPR036162">
    <property type="entry name" value="Resolvase-like_N_sf"/>
</dbReference>
<dbReference type="AlphaFoldDB" id="A0AA89KYB7"/>
<sequence length="518" mass="59408">MLEDVKDNKFDVVVVWKYSRLARNLKDLLVFVDQFERNNVAFYSVDESFDTSTIVGKMMLQILGSFAEMERNTIASNVKAGMKQRASTGYSNSTQLLGYNNARDADGKRNLIINEEEAATVRNIYNWYIELGTFQSVADRLNSQGYRTKLGNQFSPTAIRTILINPTFKGLSVYNRYEDWDKKHRKGLNLNPIIVEGQHQAIIADSVWDAANAKINNVRKTRNWNHRSKYLLSGLIQCPECDGPMTVTTTRNKNKSDECVERKYYSCALSRKEKGICHANSIPQEVADTLVINRLIELTNTIEMGDATMTAIQHNKIIKQRELEQSIDNWTNEIIRLRKQQNELDKMLITMPDARIGIEENQERLRKEIEQNESIMQRARHGIERLQDLPDKLDMQWLLKQVGQIFKSDDIMLTKQLIVALIDNIQIDNEKRLLYINLTIDSQFVKNLTPYLNKKALTALQERPSAFLRAYTVKLTSQRYNKTIRTPAAPTRLGAAGCYGASENNSIEGNSNNKPENP</sequence>
<dbReference type="GO" id="GO:0003677">
    <property type="term" value="F:DNA binding"/>
    <property type="evidence" value="ECO:0007669"/>
    <property type="project" value="InterPro"/>
</dbReference>
<dbReference type="InterPro" id="IPR038109">
    <property type="entry name" value="DNA_bind_recomb_sf"/>
</dbReference>
<dbReference type="InterPro" id="IPR011109">
    <property type="entry name" value="DNA_bind_recombinase_dom"/>
</dbReference>
<evidence type="ECO:0000259" key="3">
    <source>
        <dbReference type="PROSITE" id="PS51737"/>
    </source>
</evidence>
<protein>
    <recommendedName>
        <fullName evidence="6">Site-specific DNA recombinase</fullName>
    </recommendedName>
</protein>
<feature type="domain" description="Resolvase/invertase-type recombinase catalytic" evidence="2">
    <location>
        <begin position="1"/>
        <end position="89"/>
    </location>
</feature>
<dbReference type="Pfam" id="PF07508">
    <property type="entry name" value="Recombinase"/>
    <property type="match status" value="1"/>
</dbReference>
<dbReference type="Gene3D" id="3.90.1750.20">
    <property type="entry name" value="Putative Large Serine Recombinase, Chain B, Domain 2"/>
    <property type="match status" value="1"/>
</dbReference>
<dbReference type="Proteomes" id="UP000050823">
    <property type="component" value="Unassembled WGS sequence"/>
</dbReference>
<evidence type="ECO:0000313" key="5">
    <source>
        <dbReference type="Proteomes" id="UP000050823"/>
    </source>
</evidence>
<evidence type="ECO:0008006" key="6">
    <source>
        <dbReference type="Google" id="ProtNLM"/>
    </source>
</evidence>
<dbReference type="Pfam" id="PF13408">
    <property type="entry name" value="Zn_ribbon_recom"/>
    <property type="match status" value="1"/>
</dbReference>
<evidence type="ECO:0000256" key="1">
    <source>
        <dbReference type="SAM" id="Coils"/>
    </source>
</evidence>
<dbReference type="PROSITE" id="PS51737">
    <property type="entry name" value="RECOMBINASE_DNA_BIND"/>
    <property type="match status" value="1"/>
</dbReference>
<evidence type="ECO:0000259" key="2">
    <source>
        <dbReference type="PROSITE" id="PS51736"/>
    </source>
</evidence>
<dbReference type="GO" id="GO:0000150">
    <property type="term" value="F:DNA strand exchange activity"/>
    <property type="evidence" value="ECO:0007669"/>
    <property type="project" value="InterPro"/>
</dbReference>
<gene>
    <name evidence="4" type="ORF">FC90_GL000687</name>
</gene>
<dbReference type="SMART" id="SM00857">
    <property type="entry name" value="Resolvase"/>
    <property type="match status" value="1"/>
</dbReference>
<reference evidence="4 5" key="1">
    <citation type="journal article" date="2015" name="Genome Announc.">
        <title>Expanding the biotechnology potential of lactobacilli through comparative genomics of 213 strains and associated genera.</title>
        <authorList>
            <person name="Sun Z."/>
            <person name="Harris H.M."/>
            <person name="McCann A."/>
            <person name="Guo C."/>
            <person name="Argimon S."/>
            <person name="Zhang W."/>
            <person name="Yang X."/>
            <person name="Jeffery I.B."/>
            <person name="Cooney J.C."/>
            <person name="Kagawa T.F."/>
            <person name="Liu W."/>
            <person name="Song Y."/>
            <person name="Salvetti E."/>
            <person name="Wrobel A."/>
            <person name="Rasinkangas P."/>
            <person name="Parkhill J."/>
            <person name="Rea M.C."/>
            <person name="O'Sullivan O."/>
            <person name="Ritari J."/>
            <person name="Douillard F.P."/>
            <person name="Paul Ross R."/>
            <person name="Yang R."/>
            <person name="Briner A.E."/>
            <person name="Felis G.E."/>
            <person name="de Vos W.M."/>
            <person name="Barrangou R."/>
            <person name="Klaenhammer T.R."/>
            <person name="Caufield P.W."/>
            <person name="Cui Y."/>
            <person name="Zhang H."/>
            <person name="O'Toole P.W."/>
        </authorList>
    </citation>
    <scope>NUCLEOTIDE SEQUENCE [LARGE SCALE GENOMIC DNA]</scope>
    <source>
        <strain evidence="4 5">DSM 20719</strain>
    </source>
</reference>
<dbReference type="Pfam" id="PF00239">
    <property type="entry name" value="Resolvase"/>
    <property type="match status" value="1"/>
</dbReference>
<feature type="coiled-coil region" evidence="1">
    <location>
        <begin position="320"/>
        <end position="378"/>
    </location>
</feature>